<name>A0A2A8GUT6_9BACI</name>
<dbReference type="Proteomes" id="UP000220841">
    <property type="component" value="Unassembled WGS sequence"/>
</dbReference>
<evidence type="ECO:0000313" key="2">
    <source>
        <dbReference type="EMBL" id="PEP80272.1"/>
    </source>
</evidence>
<evidence type="ECO:0000256" key="1">
    <source>
        <dbReference type="SAM" id="Phobius"/>
    </source>
</evidence>
<dbReference type="AlphaFoldDB" id="A0A2A8GUT6"/>
<keyword evidence="1" id="KW-1133">Transmembrane helix</keyword>
<feature type="transmembrane region" description="Helical" evidence="1">
    <location>
        <begin position="53"/>
        <end position="74"/>
    </location>
</feature>
<evidence type="ECO:0000313" key="3">
    <source>
        <dbReference type="Proteomes" id="UP000220841"/>
    </source>
</evidence>
<dbReference type="EMBL" id="NUBY01000467">
    <property type="protein sequence ID" value="PEP80272.1"/>
    <property type="molecule type" value="Genomic_DNA"/>
</dbReference>
<sequence>MPEQTNADFKELLIGLTRVETKLDTLGNVKDVAIEAQQLVRDAHLRIDRLDKLVFWIGTTTVGAIITGGIMVLFKFVDK</sequence>
<proteinExistence type="predicted"/>
<dbReference type="RefSeq" id="WP_098228517.1">
    <property type="nucleotide sequence ID" value="NZ_NUBY01000467.1"/>
</dbReference>
<dbReference type="Pfam" id="PF10779">
    <property type="entry name" value="XhlA"/>
    <property type="match status" value="1"/>
</dbReference>
<reference evidence="2 3" key="1">
    <citation type="submission" date="2017-09" db="EMBL/GenBank/DDBJ databases">
        <title>Large-scale bioinformatics analysis of Bacillus genomes uncovers conserved roles of natural products in bacterial physiology.</title>
        <authorList>
            <consortium name="Agbiome Team Llc"/>
            <person name="Bleich R.M."/>
            <person name="Grubbs K.J."/>
            <person name="Santa Maria K.C."/>
            <person name="Allen S.E."/>
            <person name="Farag S."/>
            <person name="Shank E.A."/>
            <person name="Bowers A."/>
        </authorList>
    </citation>
    <scope>NUCLEOTIDE SEQUENCE [LARGE SCALE GENOMIC DNA]</scope>
    <source>
        <strain evidence="2 3">AFS021349</strain>
    </source>
</reference>
<comment type="caution">
    <text evidence="2">The sequence shown here is derived from an EMBL/GenBank/DDBJ whole genome shotgun (WGS) entry which is preliminary data.</text>
</comment>
<dbReference type="InterPro" id="IPR019715">
    <property type="entry name" value="Haemolysin_XhlA"/>
</dbReference>
<accession>A0A2A8GUT6</accession>
<organism evidence="2 3">
    <name type="scientific">Bacillus toyonensis</name>
    <dbReference type="NCBI Taxonomy" id="155322"/>
    <lineage>
        <taxon>Bacteria</taxon>
        <taxon>Bacillati</taxon>
        <taxon>Bacillota</taxon>
        <taxon>Bacilli</taxon>
        <taxon>Bacillales</taxon>
        <taxon>Bacillaceae</taxon>
        <taxon>Bacillus</taxon>
        <taxon>Bacillus cereus group</taxon>
    </lineage>
</organism>
<keyword evidence="1" id="KW-0472">Membrane</keyword>
<gene>
    <name evidence="2" type="ORF">CN585_31415</name>
</gene>
<keyword evidence="1" id="KW-0812">Transmembrane</keyword>
<protein>
    <submittedName>
        <fullName evidence="2">Peptidase</fullName>
    </submittedName>
</protein>